<feature type="non-terminal residue" evidence="2">
    <location>
        <position position="1"/>
    </location>
</feature>
<dbReference type="AlphaFoldDB" id="A0A067TPR0"/>
<organism evidence="2 3">
    <name type="scientific">Galerina marginata (strain CBS 339.88)</name>
    <dbReference type="NCBI Taxonomy" id="685588"/>
    <lineage>
        <taxon>Eukaryota</taxon>
        <taxon>Fungi</taxon>
        <taxon>Dikarya</taxon>
        <taxon>Basidiomycota</taxon>
        <taxon>Agaricomycotina</taxon>
        <taxon>Agaricomycetes</taxon>
        <taxon>Agaricomycetidae</taxon>
        <taxon>Agaricales</taxon>
        <taxon>Agaricineae</taxon>
        <taxon>Strophariaceae</taxon>
        <taxon>Galerina</taxon>
    </lineage>
</organism>
<dbReference type="InterPro" id="IPR042460">
    <property type="entry name" value="DCN1-like_PONY"/>
</dbReference>
<dbReference type="Gene3D" id="1.10.238.200">
    <property type="entry name" value="Cullin, PONY binding domain"/>
    <property type="match status" value="1"/>
</dbReference>
<dbReference type="HOGENOM" id="CLU_3092940_0_0_1"/>
<name>A0A067TPR0_GALM3</name>
<dbReference type="PROSITE" id="PS51229">
    <property type="entry name" value="DCUN1"/>
    <property type="match status" value="1"/>
</dbReference>
<evidence type="ECO:0000313" key="3">
    <source>
        <dbReference type="Proteomes" id="UP000027222"/>
    </source>
</evidence>
<reference evidence="3" key="1">
    <citation type="journal article" date="2014" name="Proc. Natl. Acad. Sci. U.S.A.">
        <title>Extensive sampling of basidiomycete genomes demonstrates inadequacy of the white-rot/brown-rot paradigm for wood decay fungi.</title>
        <authorList>
            <person name="Riley R."/>
            <person name="Salamov A.A."/>
            <person name="Brown D.W."/>
            <person name="Nagy L.G."/>
            <person name="Floudas D."/>
            <person name="Held B.W."/>
            <person name="Levasseur A."/>
            <person name="Lombard V."/>
            <person name="Morin E."/>
            <person name="Otillar R."/>
            <person name="Lindquist E.A."/>
            <person name="Sun H."/>
            <person name="LaButti K.M."/>
            <person name="Schmutz J."/>
            <person name="Jabbour D."/>
            <person name="Luo H."/>
            <person name="Baker S.E."/>
            <person name="Pisabarro A.G."/>
            <person name="Walton J.D."/>
            <person name="Blanchette R.A."/>
            <person name="Henrissat B."/>
            <person name="Martin F."/>
            <person name="Cullen D."/>
            <person name="Hibbett D.S."/>
            <person name="Grigoriev I.V."/>
        </authorList>
    </citation>
    <scope>NUCLEOTIDE SEQUENCE [LARGE SCALE GENOMIC DNA]</scope>
    <source>
        <strain evidence="3">CBS 339.88</strain>
    </source>
</reference>
<proteinExistence type="predicted"/>
<keyword evidence="3" id="KW-1185">Reference proteome</keyword>
<dbReference type="Proteomes" id="UP000027222">
    <property type="component" value="Unassembled WGS sequence"/>
</dbReference>
<gene>
    <name evidence="2" type="ORF">GALMADRAFT_59098</name>
</gene>
<dbReference type="EMBL" id="KL142370">
    <property type="protein sequence ID" value="KDR81894.1"/>
    <property type="molecule type" value="Genomic_DNA"/>
</dbReference>
<evidence type="ECO:0000259" key="1">
    <source>
        <dbReference type="PROSITE" id="PS51229"/>
    </source>
</evidence>
<accession>A0A067TPR0</accession>
<dbReference type="InterPro" id="IPR005176">
    <property type="entry name" value="PONY_dom"/>
</dbReference>
<sequence>LDCVQERGTYKATNKDLWTMMLEFCETVKPSLEDYEADGVGVCILPYKFPRC</sequence>
<dbReference type="STRING" id="685588.A0A067TPR0"/>
<dbReference type="OrthoDB" id="27198at2759"/>
<feature type="domain" description="DCUN1" evidence="1">
    <location>
        <begin position="1"/>
        <end position="52"/>
    </location>
</feature>
<protein>
    <recommendedName>
        <fullName evidence="1">DCUN1 domain-containing protein</fullName>
    </recommendedName>
</protein>
<evidence type="ECO:0000313" key="2">
    <source>
        <dbReference type="EMBL" id="KDR81894.1"/>
    </source>
</evidence>